<feature type="domain" description="CNNM transmembrane" evidence="11">
    <location>
        <begin position="1"/>
        <end position="202"/>
    </location>
</feature>
<evidence type="ECO:0000256" key="9">
    <source>
        <dbReference type="SAM" id="Phobius"/>
    </source>
</evidence>
<dbReference type="RefSeq" id="WP_142094477.1">
    <property type="nucleotide sequence ID" value="NZ_BAAAMD010000002.1"/>
</dbReference>
<comment type="subcellular location">
    <subcellularLocation>
        <location evidence="1">Cell membrane</location>
        <topology evidence="1">Multi-pass membrane protein</topology>
    </subcellularLocation>
</comment>
<evidence type="ECO:0000256" key="1">
    <source>
        <dbReference type="ARBA" id="ARBA00004651"/>
    </source>
</evidence>
<dbReference type="CDD" id="cd04590">
    <property type="entry name" value="CBS_pair_CorC_HlyC_assoc"/>
    <property type="match status" value="1"/>
</dbReference>
<gene>
    <name evidence="12" type="ORF">FB460_2460</name>
</gene>
<evidence type="ECO:0000259" key="10">
    <source>
        <dbReference type="PROSITE" id="PS51371"/>
    </source>
</evidence>
<dbReference type="SUPFAM" id="SSF54631">
    <property type="entry name" value="CBS-domain pair"/>
    <property type="match status" value="1"/>
</dbReference>
<dbReference type="InterPro" id="IPR044751">
    <property type="entry name" value="Ion_transp-like_CBS"/>
</dbReference>
<name>A0A542Z8Q3_9ACTN</name>
<evidence type="ECO:0000256" key="5">
    <source>
        <dbReference type="ARBA" id="ARBA00022989"/>
    </source>
</evidence>
<evidence type="ECO:0000313" key="12">
    <source>
        <dbReference type="EMBL" id="TQL56570.1"/>
    </source>
</evidence>
<evidence type="ECO:0000313" key="13">
    <source>
        <dbReference type="Proteomes" id="UP000316196"/>
    </source>
</evidence>
<dbReference type="PANTHER" id="PTHR43099:SF5">
    <property type="entry name" value="HLYC_CORC FAMILY TRANSPORTER"/>
    <property type="match status" value="1"/>
</dbReference>
<reference evidence="12 13" key="1">
    <citation type="submission" date="2019-06" db="EMBL/GenBank/DDBJ databases">
        <title>Sequencing the genomes of 1000 actinobacteria strains.</title>
        <authorList>
            <person name="Klenk H.-P."/>
        </authorList>
    </citation>
    <scope>NUCLEOTIDE SEQUENCE [LARGE SCALE GENOMIC DNA]</scope>
    <source>
        <strain evidence="12 13">DSM 8251</strain>
    </source>
</reference>
<accession>A0A542Z8Q3</accession>
<sequence>MTDWLAILLALVLLAGNAFFVGAEFALVSARRSSIEVLATEGSGAARITLRAMDRVTTMMAGAQLGITLCSLGLGAVGEPAVAHALQPVFAWAGLPEHFVHPVAFAVALVLVVYLHMVVGEMVPKNMAIASPDRAALLLGPPMYAISWVLRPLLWVMNTLANLVLKIVRVEPTEDVSSTVTADQAREYLTESHESGLLEENEMRLMAGAITLGDETANDVMVPMDTLCTLTEDATVADAERACVTHGFSRFPMVDTNGDHLGYVHVKDLLGVPDEELDRTIRPDERHDLVTVHSDASLQDVLAAMQKDKAHMALVSEGGAVIGVVMLEDIVERMIGQVSDRAQRSVS</sequence>
<dbReference type="InterPro" id="IPR002550">
    <property type="entry name" value="CNNM"/>
</dbReference>
<dbReference type="InterPro" id="IPR046342">
    <property type="entry name" value="CBS_dom_sf"/>
</dbReference>
<protein>
    <submittedName>
        <fullName evidence="12">CBS domain containing-hemolysin-like protein</fullName>
    </submittedName>
</protein>
<dbReference type="SMART" id="SM00116">
    <property type="entry name" value="CBS"/>
    <property type="match status" value="2"/>
</dbReference>
<dbReference type="PROSITE" id="PS51846">
    <property type="entry name" value="CNNM"/>
    <property type="match status" value="1"/>
</dbReference>
<organism evidence="12 13">
    <name type="scientific">Propioniferax innocua</name>
    <dbReference type="NCBI Taxonomy" id="1753"/>
    <lineage>
        <taxon>Bacteria</taxon>
        <taxon>Bacillati</taxon>
        <taxon>Actinomycetota</taxon>
        <taxon>Actinomycetes</taxon>
        <taxon>Propionibacteriales</taxon>
        <taxon>Propionibacteriaceae</taxon>
        <taxon>Propioniferax</taxon>
    </lineage>
</organism>
<feature type="domain" description="CBS" evidence="10">
    <location>
        <begin position="281"/>
        <end position="341"/>
    </location>
</feature>
<evidence type="ECO:0000256" key="4">
    <source>
        <dbReference type="ARBA" id="ARBA00022737"/>
    </source>
</evidence>
<evidence type="ECO:0000256" key="8">
    <source>
        <dbReference type="PROSITE-ProRule" id="PRU01193"/>
    </source>
</evidence>
<dbReference type="PROSITE" id="PS51371">
    <property type="entry name" value="CBS"/>
    <property type="match status" value="2"/>
</dbReference>
<dbReference type="InterPro" id="IPR051676">
    <property type="entry name" value="UPF0053_domain"/>
</dbReference>
<dbReference type="EMBL" id="VFOR01000004">
    <property type="protein sequence ID" value="TQL56570.1"/>
    <property type="molecule type" value="Genomic_DNA"/>
</dbReference>
<dbReference type="Gene3D" id="3.10.580.10">
    <property type="entry name" value="CBS-domain"/>
    <property type="match status" value="1"/>
</dbReference>
<keyword evidence="4" id="KW-0677">Repeat</keyword>
<dbReference type="InterPro" id="IPR000644">
    <property type="entry name" value="CBS_dom"/>
</dbReference>
<dbReference type="OrthoDB" id="110231at2"/>
<dbReference type="Proteomes" id="UP000316196">
    <property type="component" value="Unassembled WGS sequence"/>
</dbReference>
<evidence type="ECO:0000256" key="3">
    <source>
        <dbReference type="ARBA" id="ARBA00022692"/>
    </source>
</evidence>
<keyword evidence="13" id="KW-1185">Reference proteome</keyword>
<evidence type="ECO:0000256" key="2">
    <source>
        <dbReference type="ARBA" id="ARBA00022475"/>
    </source>
</evidence>
<keyword evidence="2" id="KW-1003">Cell membrane</keyword>
<comment type="caution">
    <text evidence="12">The sequence shown here is derived from an EMBL/GenBank/DDBJ whole genome shotgun (WGS) entry which is preliminary data.</text>
</comment>
<keyword evidence="7" id="KW-0129">CBS domain</keyword>
<proteinExistence type="predicted"/>
<dbReference type="GO" id="GO:0005886">
    <property type="term" value="C:plasma membrane"/>
    <property type="evidence" value="ECO:0007669"/>
    <property type="project" value="UniProtKB-SubCell"/>
</dbReference>
<keyword evidence="5 8" id="KW-1133">Transmembrane helix</keyword>
<dbReference type="Pfam" id="PF01595">
    <property type="entry name" value="CNNM"/>
    <property type="match status" value="1"/>
</dbReference>
<evidence type="ECO:0000259" key="11">
    <source>
        <dbReference type="PROSITE" id="PS51846"/>
    </source>
</evidence>
<keyword evidence="3 8" id="KW-0812">Transmembrane</keyword>
<feature type="domain" description="CBS" evidence="10">
    <location>
        <begin position="221"/>
        <end position="279"/>
    </location>
</feature>
<dbReference type="PANTHER" id="PTHR43099">
    <property type="entry name" value="UPF0053 PROTEIN YRKA"/>
    <property type="match status" value="1"/>
</dbReference>
<evidence type="ECO:0000256" key="6">
    <source>
        <dbReference type="ARBA" id="ARBA00023136"/>
    </source>
</evidence>
<keyword evidence="6 8" id="KW-0472">Membrane</keyword>
<feature type="transmembrane region" description="Helical" evidence="9">
    <location>
        <begin position="99"/>
        <end position="123"/>
    </location>
</feature>
<dbReference type="AlphaFoldDB" id="A0A542Z8Q3"/>
<dbReference type="Pfam" id="PF00571">
    <property type="entry name" value="CBS"/>
    <property type="match status" value="2"/>
</dbReference>
<evidence type="ECO:0000256" key="7">
    <source>
        <dbReference type="PROSITE-ProRule" id="PRU00703"/>
    </source>
</evidence>